<dbReference type="OrthoDB" id="2143914at2759"/>
<keyword evidence="4" id="KW-0539">Nucleus</keyword>
<dbReference type="GO" id="GO:0042796">
    <property type="term" value="P:snRNA transcription by RNA polymerase III"/>
    <property type="evidence" value="ECO:0007669"/>
    <property type="project" value="TreeGrafter"/>
</dbReference>
<evidence type="ECO:0000256" key="1">
    <source>
        <dbReference type="ARBA" id="ARBA00023015"/>
    </source>
</evidence>
<proteinExistence type="predicted"/>
<dbReference type="SUPFAM" id="SSF46689">
    <property type="entry name" value="Homeodomain-like"/>
    <property type="match status" value="2"/>
</dbReference>
<dbReference type="CDD" id="cd00167">
    <property type="entry name" value="SANT"/>
    <property type="match status" value="1"/>
</dbReference>
<dbReference type="GO" id="GO:0042795">
    <property type="term" value="P:snRNA transcription by RNA polymerase II"/>
    <property type="evidence" value="ECO:0007669"/>
    <property type="project" value="TreeGrafter"/>
</dbReference>
<dbReference type="PANTHER" id="PTHR46621:SF1">
    <property type="entry name" value="SNRNA-ACTIVATING PROTEIN COMPLEX SUBUNIT 4"/>
    <property type="match status" value="1"/>
</dbReference>
<dbReference type="GO" id="GO:0000978">
    <property type="term" value="F:RNA polymerase II cis-regulatory region sequence-specific DNA binding"/>
    <property type="evidence" value="ECO:0007669"/>
    <property type="project" value="TreeGrafter"/>
</dbReference>
<dbReference type="Gene3D" id="1.10.10.60">
    <property type="entry name" value="Homeodomain-like"/>
    <property type="match status" value="2"/>
</dbReference>
<dbReference type="PROSITE" id="PS51294">
    <property type="entry name" value="HTH_MYB"/>
    <property type="match status" value="2"/>
</dbReference>
<gene>
    <name evidence="7" type="ORF">PBRASI_LOCUS3586</name>
</gene>
<dbReference type="GO" id="GO:0019185">
    <property type="term" value="C:snRNA-activating protein complex"/>
    <property type="evidence" value="ECO:0007669"/>
    <property type="project" value="TreeGrafter"/>
</dbReference>
<dbReference type="InterPro" id="IPR009057">
    <property type="entry name" value="Homeodomain-like_sf"/>
</dbReference>
<evidence type="ECO:0000313" key="8">
    <source>
        <dbReference type="Proteomes" id="UP000789739"/>
    </source>
</evidence>
<evidence type="ECO:0000259" key="5">
    <source>
        <dbReference type="PROSITE" id="PS50090"/>
    </source>
</evidence>
<keyword evidence="2" id="KW-0238">DNA-binding</keyword>
<evidence type="ECO:0000256" key="4">
    <source>
        <dbReference type="ARBA" id="ARBA00023242"/>
    </source>
</evidence>
<dbReference type="PROSITE" id="PS50090">
    <property type="entry name" value="MYB_LIKE"/>
    <property type="match status" value="1"/>
</dbReference>
<evidence type="ECO:0000259" key="6">
    <source>
        <dbReference type="PROSITE" id="PS51294"/>
    </source>
</evidence>
<feature type="domain" description="Myb-like" evidence="5">
    <location>
        <begin position="77"/>
        <end position="128"/>
    </location>
</feature>
<accession>A0A9N9A701</accession>
<protein>
    <submittedName>
        <fullName evidence="7">10899_t:CDS:1</fullName>
    </submittedName>
</protein>
<dbReference type="AlphaFoldDB" id="A0A9N9A701"/>
<evidence type="ECO:0000256" key="3">
    <source>
        <dbReference type="ARBA" id="ARBA00023163"/>
    </source>
</evidence>
<feature type="domain" description="HTH myb-type" evidence="6">
    <location>
        <begin position="77"/>
        <end position="132"/>
    </location>
</feature>
<organism evidence="7 8">
    <name type="scientific">Paraglomus brasilianum</name>
    <dbReference type="NCBI Taxonomy" id="144538"/>
    <lineage>
        <taxon>Eukaryota</taxon>
        <taxon>Fungi</taxon>
        <taxon>Fungi incertae sedis</taxon>
        <taxon>Mucoromycota</taxon>
        <taxon>Glomeromycotina</taxon>
        <taxon>Glomeromycetes</taxon>
        <taxon>Paraglomerales</taxon>
        <taxon>Paraglomeraceae</taxon>
        <taxon>Paraglomus</taxon>
    </lineage>
</organism>
<sequence>MTAHRPNCLKATMYKVPRKKYNRSRKKIEKSNPWKLPMVPKSYLEQMKMEDCVNFYTNRYTTIVYNKDCKLEKYPLKPRLKQGHWTTEEDKILLDIVKRFGPHNWEKNSIYHPTRNDKQMRERWLSHLQGVNKDPFTEEEVAIIYCMRNGVKKKKEESIVKKESIVEKESPVVKKRRIFSEGMGWAEIANRLGNGRTANSCKNVYHNVVEKSLPKAAKGYEELYYKISTKELSADDKMAIDFLVRGVS</sequence>
<evidence type="ECO:0000256" key="2">
    <source>
        <dbReference type="ARBA" id="ARBA00023125"/>
    </source>
</evidence>
<dbReference type="InterPro" id="IPR051575">
    <property type="entry name" value="Myb-like_DNA-bd"/>
</dbReference>
<dbReference type="InterPro" id="IPR017930">
    <property type="entry name" value="Myb_dom"/>
</dbReference>
<keyword evidence="3" id="KW-0804">Transcription</keyword>
<keyword evidence="8" id="KW-1185">Reference proteome</keyword>
<keyword evidence="1" id="KW-0805">Transcription regulation</keyword>
<feature type="domain" description="HTH myb-type" evidence="6">
    <location>
        <begin position="185"/>
        <end position="213"/>
    </location>
</feature>
<dbReference type="GO" id="GO:0001006">
    <property type="term" value="F:RNA polymerase III type 3 promoter sequence-specific DNA binding"/>
    <property type="evidence" value="ECO:0007669"/>
    <property type="project" value="TreeGrafter"/>
</dbReference>
<name>A0A9N9A701_9GLOM</name>
<evidence type="ECO:0000313" key="7">
    <source>
        <dbReference type="EMBL" id="CAG8520243.1"/>
    </source>
</evidence>
<dbReference type="PANTHER" id="PTHR46621">
    <property type="entry name" value="SNRNA-ACTIVATING PROTEIN COMPLEX SUBUNIT 4"/>
    <property type="match status" value="1"/>
</dbReference>
<dbReference type="InterPro" id="IPR001005">
    <property type="entry name" value="SANT/Myb"/>
</dbReference>
<reference evidence="7" key="1">
    <citation type="submission" date="2021-06" db="EMBL/GenBank/DDBJ databases">
        <authorList>
            <person name="Kallberg Y."/>
            <person name="Tangrot J."/>
            <person name="Rosling A."/>
        </authorList>
    </citation>
    <scope>NUCLEOTIDE SEQUENCE</scope>
    <source>
        <strain evidence="7">BR232B</strain>
    </source>
</reference>
<dbReference type="Pfam" id="PF13921">
    <property type="entry name" value="Myb_DNA-bind_6"/>
    <property type="match status" value="1"/>
</dbReference>
<dbReference type="Proteomes" id="UP000789739">
    <property type="component" value="Unassembled WGS sequence"/>
</dbReference>
<dbReference type="EMBL" id="CAJVPI010000329">
    <property type="protein sequence ID" value="CAG8520243.1"/>
    <property type="molecule type" value="Genomic_DNA"/>
</dbReference>
<comment type="caution">
    <text evidence="7">The sequence shown here is derived from an EMBL/GenBank/DDBJ whole genome shotgun (WGS) entry which is preliminary data.</text>
</comment>
<dbReference type="SMART" id="SM00717">
    <property type="entry name" value="SANT"/>
    <property type="match status" value="2"/>
</dbReference>